<dbReference type="PANTHER" id="PTHR43046">
    <property type="entry name" value="GDP-MANNOSE MANNOSYL HYDROLASE"/>
    <property type="match status" value="1"/>
</dbReference>
<keyword evidence="2" id="KW-0378">Hydrolase</keyword>
<reference evidence="4" key="1">
    <citation type="submission" date="2020-05" db="EMBL/GenBank/DDBJ databases">
        <authorList>
            <person name="Chiriac C."/>
            <person name="Salcher M."/>
            <person name="Ghai R."/>
            <person name="Kavagutti S V."/>
        </authorList>
    </citation>
    <scope>NUCLEOTIDE SEQUENCE</scope>
</reference>
<sequence length="157" mass="17619">MAERDGDGWVDCKCGSRHWGKYGAAGVVLLDPETRSILMQLRAEWTHGGRVWGIPGGARDSHETPIESALREMSEELAIHPDSVKVVHDNIWADHDDWSYHTVIAITSRDIAFQVNEEAELAEWIEFSKVSELDLHPGFASNWYDILHAIEGVLAKS</sequence>
<organism evidence="4">
    <name type="scientific">freshwater metagenome</name>
    <dbReference type="NCBI Taxonomy" id="449393"/>
    <lineage>
        <taxon>unclassified sequences</taxon>
        <taxon>metagenomes</taxon>
        <taxon>ecological metagenomes</taxon>
    </lineage>
</organism>
<evidence type="ECO:0000256" key="1">
    <source>
        <dbReference type="ARBA" id="ARBA00001946"/>
    </source>
</evidence>
<protein>
    <submittedName>
        <fullName evidence="4">Unannotated protein</fullName>
    </submittedName>
</protein>
<gene>
    <name evidence="4" type="ORF">UFOPK2171_00110</name>
</gene>
<dbReference type="AlphaFoldDB" id="A0A6J6K0R3"/>
<dbReference type="Gene3D" id="3.90.79.10">
    <property type="entry name" value="Nucleoside Triphosphate Pyrophosphohydrolase"/>
    <property type="match status" value="1"/>
</dbReference>
<evidence type="ECO:0000256" key="2">
    <source>
        <dbReference type="ARBA" id="ARBA00022801"/>
    </source>
</evidence>
<dbReference type="InterPro" id="IPR015797">
    <property type="entry name" value="NUDIX_hydrolase-like_dom_sf"/>
</dbReference>
<proteinExistence type="predicted"/>
<dbReference type="PROSITE" id="PS51462">
    <property type="entry name" value="NUDIX"/>
    <property type="match status" value="1"/>
</dbReference>
<accession>A0A6J6K0R3</accession>
<feature type="domain" description="Nudix hydrolase" evidence="3">
    <location>
        <begin position="20"/>
        <end position="147"/>
    </location>
</feature>
<dbReference type="Pfam" id="PF00293">
    <property type="entry name" value="NUDIX"/>
    <property type="match status" value="1"/>
</dbReference>
<evidence type="ECO:0000313" key="4">
    <source>
        <dbReference type="EMBL" id="CAB4641479.1"/>
    </source>
</evidence>
<dbReference type="InterPro" id="IPR000086">
    <property type="entry name" value="NUDIX_hydrolase_dom"/>
</dbReference>
<evidence type="ECO:0000259" key="3">
    <source>
        <dbReference type="PROSITE" id="PS51462"/>
    </source>
</evidence>
<dbReference type="PANTHER" id="PTHR43046:SF2">
    <property type="entry name" value="8-OXO-DGTP DIPHOSPHATASE-RELATED"/>
    <property type="match status" value="1"/>
</dbReference>
<name>A0A6J6K0R3_9ZZZZ</name>
<dbReference type="SUPFAM" id="SSF55811">
    <property type="entry name" value="Nudix"/>
    <property type="match status" value="1"/>
</dbReference>
<dbReference type="GO" id="GO:0016787">
    <property type="term" value="F:hydrolase activity"/>
    <property type="evidence" value="ECO:0007669"/>
    <property type="project" value="UniProtKB-KW"/>
</dbReference>
<comment type="cofactor">
    <cofactor evidence="1">
        <name>Mg(2+)</name>
        <dbReference type="ChEBI" id="CHEBI:18420"/>
    </cofactor>
</comment>
<dbReference type="EMBL" id="CAEZWD010000005">
    <property type="protein sequence ID" value="CAB4641479.1"/>
    <property type="molecule type" value="Genomic_DNA"/>
</dbReference>